<dbReference type="InterPro" id="IPR052321">
    <property type="entry name" value="PolyBind_ProtTraffic"/>
</dbReference>
<dbReference type="Proteomes" id="UP000663843">
    <property type="component" value="Unassembled WGS sequence"/>
</dbReference>
<evidence type="ECO:0000259" key="4">
    <source>
        <dbReference type="PROSITE" id="PS51752"/>
    </source>
</evidence>
<gene>
    <name evidence="5" type="ORF">RDB_LOCUS194218</name>
</gene>
<comment type="caution">
    <text evidence="5">The sequence shown here is derived from an EMBL/GenBank/DDBJ whole genome shotgun (WGS) entry which is preliminary data.</text>
</comment>
<organism evidence="5 6">
    <name type="scientific">Rhizoctonia solani</name>
    <dbReference type="NCBI Taxonomy" id="456999"/>
    <lineage>
        <taxon>Eukaryota</taxon>
        <taxon>Fungi</taxon>
        <taxon>Dikarya</taxon>
        <taxon>Basidiomycota</taxon>
        <taxon>Agaricomycotina</taxon>
        <taxon>Agaricomycetes</taxon>
        <taxon>Cantharellales</taxon>
        <taxon>Ceratobasidiaceae</taxon>
        <taxon>Rhizoctonia</taxon>
    </lineage>
</organism>
<dbReference type="Pfam" id="PF22693">
    <property type="entry name" value="MACPF_1"/>
    <property type="match status" value="1"/>
</dbReference>
<accession>A0A8H3DND9</accession>
<dbReference type="EMBL" id="CAJMWT010009745">
    <property type="protein sequence ID" value="CAE6539691.1"/>
    <property type="molecule type" value="Genomic_DNA"/>
</dbReference>
<reference evidence="5" key="1">
    <citation type="submission" date="2021-01" db="EMBL/GenBank/DDBJ databases">
        <authorList>
            <person name="Kaushik A."/>
        </authorList>
    </citation>
    <scope>NUCLEOTIDE SEQUENCE</scope>
    <source>
        <strain evidence="5">AG2-2IIIB</strain>
    </source>
</reference>
<name>A0A8H3DND9_9AGAM</name>
<dbReference type="PANTHER" id="PTHR33589:SF3">
    <property type="entry name" value="ZYMOGEN GRANULE MEMBRANE PROTEIN 16-LIKE"/>
    <property type="match status" value="1"/>
</dbReference>
<dbReference type="Pfam" id="PF01419">
    <property type="entry name" value="Jacalin"/>
    <property type="match status" value="2"/>
</dbReference>
<keyword evidence="2" id="KW-0430">Lectin</keyword>
<protein>
    <recommendedName>
        <fullName evidence="4">Jacalin-type lectin domain-containing protein</fullName>
    </recommendedName>
</protein>
<dbReference type="InterPro" id="IPR036404">
    <property type="entry name" value="Jacalin-like_lectin_dom_sf"/>
</dbReference>
<feature type="domain" description="Jacalin-type lectin" evidence="4">
    <location>
        <begin position="454"/>
        <end position="606"/>
    </location>
</feature>
<evidence type="ECO:0000256" key="3">
    <source>
        <dbReference type="SAM" id="MobiDB-lite"/>
    </source>
</evidence>
<proteinExistence type="predicted"/>
<dbReference type="PANTHER" id="PTHR33589">
    <property type="entry name" value="OS11G0524900 PROTEIN"/>
    <property type="match status" value="1"/>
</dbReference>
<dbReference type="SUPFAM" id="SSF51101">
    <property type="entry name" value="Mannose-binding lectins"/>
    <property type="match status" value="2"/>
</dbReference>
<feature type="domain" description="Jacalin-type lectin" evidence="4">
    <location>
        <begin position="304"/>
        <end position="443"/>
    </location>
</feature>
<evidence type="ECO:0000256" key="1">
    <source>
        <dbReference type="ARBA" id="ARBA00022729"/>
    </source>
</evidence>
<dbReference type="InterPro" id="IPR001229">
    <property type="entry name" value="Jacalin-like_lectin_dom"/>
</dbReference>
<feature type="region of interest" description="Disordered" evidence="3">
    <location>
        <begin position="68"/>
        <end position="88"/>
    </location>
</feature>
<keyword evidence="1" id="KW-0732">Signal</keyword>
<sequence>MSQSNTGQPRGGNRSRGSAQLLYQGGDNNLYPPDWVEGSRDETSYNQLNENARESFLHSKGYLFGVRIDSNEGPRRSPRQVAQHTTGFSHRIQETNNIDSEVITSDGVRDTNYVHKGWSLSALSGVSPWTISRIARKSQAIHTSRSITKYVVVQKLRVDLSSDDIAPVPELEEAFRVALGQPTLFEKSQAVYRVFEHWGDVIPMVFDIGVSLAVTDSEEVAKKYLTKQSYLGLQQLSISASARASTQGGDPTTLQTEDNIREWLRKSVPIYQWEQVRIVGALPLTSILNRELQYELTKLHQSLTTNCPTITNAITSDGTSFDGSSHAFKTITNVSIFSDGYHIKALSVKYTTETTPVKYGGGQKPNNEFDLAQGEHITDMILWKDPKGVCGIQMNTSKGKTSKHFGSDSGSPTIMRSAGGCLAGFSGIFQADKLHELQTIWRHDVQGSGLGGDREFSQYYGGVGGIPFSDWPFVRHSDSARIQSVLVKCGTYIDGIQMSYADTGPGGRGLVSKQANYHGGSGGRECSFDLESNEHIVAVLGRCNKYIVQLCFVTNKGRTSDIFGGGDGEDFRCQAPKTSDGRATRLHYICGKSGDWLNGILLIWSPL</sequence>
<dbReference type="SMART" id="SM00915">
    <property type="entry name" value="Jacalin"/>
    <property type="match status" value="2"/>
</dbReference>
<dbReference type="InterPro" id="IPR054586">
    <property type="entry name" value="MACPF_1_fungal"/>
</dbReference>
<dbReference type="PROSITE" id="PS51752">
    <property type="entry name" value="JACALIN_LECTIN"/>
    <property type="match status" value="2"/>
</dbReference>
<dbReference type="AlphaFoldDB" id="A0A8H3DND9"/>
<dbReference type="GO" id="GO:0030246">
    <property type="term" value="F:carbohydrate binding"/>
    <property type="evidence" value="ECO:0007669"/>
    <property type="project" value="UniProtKB-KW"/>
</dbReference>
<dbReference type="Gene3D" id="2.100.10.30">
    <property type="entry name" value="Jacalin-like lectin domain"/>
    <property type="match status" value="2"/>
</dbReference>
<evidence type="ECO:0000256" key="2">
    <source>
        <dbReference type="ARBA" id="ARBA00022734"/>
    </source>
</evidence>
<feature type="region of interest" description="Disordered" evidence="3">
    <location>
        <begin position="1"/>
        <end position="38"/>
    </location>
</feature>
<evidence type="ECO:0000313" key="5">
    <source>
        <dbReference type="EMBL" id="CAE6539691.1"/>
    </source>
</evidence>
<evidence type="ECO:0000313" key="6">
    <source>
        <dbReference type="Proteomes" id="UP000663843"/>
    </source>
</evidence>